<dbReference type="AlphaFoldDB" id="A0A317FKX6"/>
<gene>
    <name evidence="1" type="ORF">DFH01_08245</name>
</gene>
<reference evidence="2" key="1">
    <citation type="submission" date="2018-05" db="EMBL/GenBank/DDBJ databases">
        <authorList>
            <person name="Du Z."/>
            <person name="Wang X."/>
        </authorList>
    </citation>
    <scope>NUCLEOTIDE SEQUENCE [LARGE SCALE GENOMIC DNA]</scope>
    <source>
        <strain evidence="2">CQN31</strain>
    </source>
</reference>
<comment type="caution">
    <text evidence="1">The sequence shown here is derived from an EMBL/GenBank/DDBJ whole genome shotgun (WGS) entry which is preliminary data.</text>
</comment>
<evidence type="ECO:0000313" key="1">
    <source>
        <dbReference type="EMBL" id="PWS39213.1"/>
    </source>
</evidence>
<evidence type="ECO:0000313" key="2">
    <source>
        <dbReference type="Proteomes" id="UP000245765"/>
    </source>
</evidence>
<dbReference type="Proteomes" id="UP000245765">
    <property type="component" value="Unassembled WGS sequence"/>
</dbReference>
<dbReference type="EMBL" id="QGNA01000001">
    <property type="protein sequence ID" value="PWS39213.1"/>
    <property type="molecule type" value="Genomic_DNA"/>
</dbReference>
<organism evidence="1 2">
    <name type="scientific">Falsiroseomonas bella</name>
    <dbReference type="NCBI Taxonomy" id="2184016"/>
    <lineage>
        <taxon>Bacteria</taxon>
        <taxon>Pseudomonadati</taxon>
        <taxon>Pseudomonadota</taxon>
        <taxon>Alphaproteobacteria</taxon>
        <taxon>Acetobacterales</taxon>
        <taxon>Roseomonadaceae</taxon>
        <taxon>Falsiroseomonas</taxon>
    </lineage>
</organism>
<keyword evidence="2" id="KW-1185">Reference proteome</keyword>
<proteinExistence type="predicted"/>
<sequence>MYLLAIKSFYRYIPGGEIVVLDDGSLTGADRQLLAAHLPDATVTPLADIATAPCPRGGCWERLLYILDRSDNNYVIQLDSDVLASDPIPEVTDAIARNTSFTLNSGGGMGIETLEQAAARVAGYSEEHLQPAAEQKLPLLPPEAGGRLYVRGSAGFAGFARGRHARGQAEAFSVAMQALLGSRWAEWGSEQIASNYLIANSPGGAVLTWPTYACFEPNLDPALSRLLHFVGSWRFDRGVYASRARRLISELERETVS</sequence>
<evidence type="ECO:0008006" key="3">
    <source>
        <dbReference type="Google" id="ProtNLM"/>
    </source>
</evidence>
<protein>
    <recommendedName>
        <fullName evidence="3">Glycosyltransferase 2-like domain-containing protein</fullName>
    </recommendedName>
</protein>
<accession>A0A317FKX6</accession>
<name>A0A317FKX6_9PROT</name>